<dbReference type="InterPro" id="IPR025875">
    <property type="entry name" value="Leu-rich_rpt_4"/>
</dbReference>
<evidence type="ECO:0000256" key="4">
    <source>
        <dbReference type="ARBA" id="ARBA00023786"/>
    </source>
</evidence>
<name>A0A6A0AIN0_HAELA</name>
<dbReference type="SMART" id="SM00364">
    <property type="entry name" value="LRR_BAC"/>
    <property type="match status" value="3"/>
</dbReference>
<keyword evidence="2" id="KW-0433">Leucine-rich repeat</keyword>
<evidence type="ECO:0000256" key="2">
    <source>
        <dbReference type="ARBA" id="ARBA00022614"/>
    </source>
</evidence>
<comment type="caution">
    <text evidence="5">The sequence shown here is derived from an EMBL/GenBank/DDBJ whole genome shotgun (WGS) entry which is preliminary data.</text>
</comment>
<dbReference type="PANTHER" id="PTHR48051:SF54">
    <property type="entry name" value="LEUCINE-RICH REPEAT-CONTAINING PROTEIN"/>
    <property type="match status" value="1"/>
</dbReference>
<reference evidence="5 6" key="1">
    <citation type="submission" date="2020-02" db="EMBL/GenBank/DDBJ databases">
        <title>Draft genome sequence of Haematococcus lacustris strain NIES-144.</title>
        <authorList>
            <person name="Morimoto D."/>
            <person name="Nakagawa S."/>
            <person name="Yoshida T."/>
            <person name="Sawayama S."/>
        </authorList>
    </citation>
    <scope>NUCLEOTIDE SEQUENCE [LARGE SCALE GENOMIC DNA]</scope>
    <source>
        <strain evidence="5 6">NIES-144</strain>
    </source>
</reference>
<dbReference type="PROSITE" id="PS51450">
    <property type="entry name" value="LRR"/>
    <property type="match status" value="3"/>
</dbReference>
<protein>
    <submittedName>
        <fullName evidence="5">Uncharacterized protein</fullName>
    </submittedName>
</protein>
<dbReference type="AlphaFoldDB" id="A0A6A0AIN0"/>
<evidence type="ECO:0000256" key="3">
    <source>
        <dbReference type="ARBA" id="ARBA00022737"/>
    </source>
</evidence>
<dbReference type="InterPro" id="IPR050216">
    <property type="entry name" value="LRR_domain-containing"/>
</dbReference>
<dbReference type="Pfam" id="PF13855">
    <property type="entry name" value="LRR_8"/>
    <property type="match status" value="1"/>
</dbReference>
<organism evidence="5 6">
    <name type="scientific">Haematococcus lacustris</name>
    <name type="common">Green alga</name>
    <name type="synonym">Haematococcus pluvialis</name>
    <dbReference type="NCBI Taxonomy" id="44745"/>
    <lineage>
        <taxon>Eukaryota</taxon>
        <taxon>Viridiplantae</taxon>
        <taxon>Chlorophyta</taxon>
        <taxon>core chlorophytes</taxon>
        <taxon>Chlorophyceae</taxon>
        <taxon>CS clade</taxon>
        <taxon>Chlamydomonadales</taxon>
        <taxon>Haematococcaceae</taxon>
        <taxon>Haematococcus</taxon>
    </lineage>
</organism>
<evidence type="ECO:0000256" key="1">
    <source>
        <dbReference type="ARBA" id="ARBA00004430"/>
    </source>
</evidence>
<dbReference type="GO" id="GO:0005930">
    <property type="term" value="C:axoneme"/>
    <property type="evidence" value="ECO:0007669"/>
    <property type="project" value="UniProtKB-SubCell"/>
</dbReference>
<proteinExistence type="inferred from homology"/>
<keyword evidence="3" id="KW-0677">Repeat</keyword>
<dbReference type="PANTHER" id="PTHR48051">
    <property type="match status" value="1"/>
</dbReference>
<evidence type="ECO:0000313" key="6">
    <source>
        <dbReference type="Proteomes" id="UP000485058"/>
    </source>
</evidence>
<dbReference type="SMART" id="SM00369">
    <property type="entry name" value="LRR_TYP"/>
    <property type="match status" value="2"/>
</dbReference>
<dbReference type="Pfam" id="PF12799">
    <property type="entry name" value="LRR_4"/>
    <property type="match status" value="1"/>
</dbReference>
<evidence type="ECO:0000313" key="5">
    <source>
        <dbReference type="EMBL" id="GFH32606.1"/>
    </source>
</evidence>
<dbReference type="InterPro" id="IPR032675">
    <property type="entry name" value="LRR_dom_sf"/>
</dbReference>
<dbReference type="InterPro" id="IPR001611">
    <property type="entry name" value="Leu-rich_rpt"/>
</dbReference>
<accession>A0A6A0AIN0</accession>
<dbReference type="InterPro" id="IPR003591">
    <property type="entry name" value="Leu-rich_rpt_typical-subtyp"/>
</dbReference>
<dbReference type="Gene3D" id="3.80.10.10">
    <property type="entry name" value="Ribonuclease Inhibitor"/>
    <property type="match status" value="2"/>
</dbReference>
<dbReference type="SUPFAM" id="SSF52058">
    <property type="entry name" value="L domain-like"/>
    <property type="match status" value="1"/>
</dbReference>
<keyword evidence="6" id="KW-1185">Reference proteome</keyword>
<sequence length="205" mass="21839">MVLCMQGLWVHGNLLSSVSDSLAGLTALRQLSLSGNCISTLPDQLFHGMTHLTEFVAAGNQLTKVQCVSPFSPPLSAASILTPLSHYAFKSSMAHMAVREFEHGSGRGGQPGCLLACPPHLACTLPWCWWVQQVPSSLGAATALIKLALNGNRLKRLPSLEGLGALKELWLQGNQLQRLPDLQGLQVSPHLLAAAPHRPCGSGQL</sequence>
<gene>
    <name evidence="5" type="ORF">HaLaN_31851</name>
</gene>
<comment type="similarity">
    <text evidence="4">Belongs to the SHOC2 family.</text>
</comment>
<comment type="subcellular location">
    <subcellularLocation>
        <location evidence="1">Cytoplasm</location>
        <location evidence="1">Cytoskeleton</location>
        <location evidence="1">Cilium axoneme</location>
    </subcellularLocation>
</comment>
<dbReference type="EMBL" id="BLLF01006860">
    <property type="protein sequence ID" value="GFH32606.1"/>
    <property type="molecule type" value="Genomic_DNA"/>
</dbReference>
<dbReference type="Proteomes" id="UP000485058">
    <property type="component" value="Unassembled WGS sequence"/>
</dbReference>